<evidence type="ECO:0000313" key="3">
    <source>
        <dbReference type="Proteomes" id="UP000193926"/>
    </source>
</evidence>
<comment type="caution">
    <text evidence="2">The sequence shown here is derived from an EMBL/GenBank/DDBJ whole genome shotgun (WGS) entry which is preliminary data.</text>
</comment>
<keyword evidence="3" id="KW-1185">Reference proteome</keyword>
<accession>A0A1X4NL78</accession>
<name>A0A1X4NL78_9RHOB</name>
<protein>
    <submittedName>
        <fullName evidence="2">Uncharacterized protein</fullName>
    </submittedName>
</protein>
<keyword evidence="1" id="KW-1133">Transmembrane helix</keyword>
<proteinExistence type="predicted"/>
<reference evidence="2 3" key="1">
    <citation type="submission" date="2014-03" db="EMBL/GenBank/DDBJ databases">
        <title>The draft genome sequence of Marivita geojedonensis KCTC 23882.</title>
        <authorList>
            <person name="Lai Q."/>
            <person name="Shao Z."/>
        </authorList>
    </citation>
    <scope>NUCLEOTIDE SEQUENCE [LARGE SCALE GENOMIC DNA]</scope>
    <source>
        <strain evidence="2 3">DPG-138</strain>
    </source>
</reference>
<keyword evidence="1" id="KW-0472">Membrane</keyword>
<gene>
    <name evidence="2" type="ORF">MGEO_10000</name>
</gene>
<evidence type="ECO:0000256" key="1">
    <source>
        <dbReference type="SAM" id="Phobius"/>
    </source>
</evidence>
<dbReference type="Proteomes" id="UP000193926">
    <property type="component" value="Unassembled WGS sequence"/>
</dbReference>
<dbReference type="AlphaFoldDB" id="A0A1X4NL78"/>
<dbReference type="EMBL" id="JFKC01000007">
    <property type="protein sequence ID" value="OSQ51045.1"/>
    <property type="molecule type" value="Genomic_DNA"/>
</dbReference>
<sequence length="60" mass="6868">MTHTEQALADDKMRAEIARLISETAKISAETAEIQQNMKYRFWVMMAAYISAMGILLKFV</sequence>
<dbReference type="STRING" id="1123756.MGEO_10000"/>
<dbReference type="RefSeq" id="WP_085636692.1">
    <property type="nucleotide sequence ID" value="NZ_JFKC01000007.1"/>
</dbReference>
<feature type="transmembrane region" description="Helical" evidence="1">
    <location>
        <begin position="40"/>
        <end position="59"/>
    </location>
</feature>
<evidence type="ECO:0000313" key="2">
    <source>
        <dbReference type="EMBL" id="OSQ51045.1"/>
    </source>
</evidence>
<keyword evidence="1" id="KW-0812">Transmembrane</keyword>
<organism evidence="2 3">
    <name type="scientific">Marivita geojedonensis</name>
    <dbReference type="NCBI Taxonomy" id="1123756"/>
    <lineage>
        <taxon>Bacteria</taxon>
        <taxon>Pseudomonadati</taxon>
        <taxon>Pseudomonadota</taxon>
        <taxon>Alphaproteobacteria</taxon>
        <taxon>Rhodobacterales</taxon>
        <taxon>Roseobacteraceae</taxon>
        <taxon>Marivita</taxon>
    </lineage>
</organism>